<dbReference type="RefSeq" id="WP_284349046.1">
    <property type="nucleotide sequence ID" value="NZ_BRXS01000002.1"/>
</dbReference>
<evidence type="ECO:0000256" key="4">
    <source>
        <dbReference type="SAM" id="MobiDB-lite"/>
    </source>
</evidence>
<dbReference type="PANTHER" id="PTHR42759:SF7">
    <property type="entry name" value="DENITRIFICATION REGULATORY PROTEIN NIRQ"/>
    <property type="match status" value="1"/>
</dbReference>
<feature type="region of interest" description="Disordered" evidence="4">
    <location>
        <begin position="1"/>
        <end position="26"/>
    </location>
</feature>
<keyword evidence="8" id="KW-1185">Reference proteome</keyword>
<dbReference type="Proteomes" id="UP001161325">
    <property type="component" value="Unassembled WGS sequence"/>
</dbReference>
<accession>A0AA37QE41</accession>
<gene>
    <name evidence="7" type="ORF">rosag_11130</name>
</gene>
<organism evidence="7 8">
    <name type="scientific">Roseisolibacter agri</name>
    <dbReference type="NCBI Taxonomy" id="2014610"/>
    <lineage>
        <taxon>Bacteria</taxon>
        <taxon>Pseudomonadati</taxon>
        <taxon>Gemmatimonadota</taxon>
        <taxon>Gemmatimonadia</taxon>
        <taxon>Gemmatimonadales</taxon>
        <taxon>Gemmatimonadaceae</taxon>
        <taxon>Roseisolibacter</taxon>
    </lineage>
</organism>
<proteinExistence type="inferred from homology"/>
<keyword evidence="3" id="KW-0067">ATP-binding</keyword>
<reference evidence="7" key="1">
    <citation type="submission" date="2022-08" db="EMBL/GenBank/DDBJ databases">
        <title>Draft genome sequencing of Roseisolibacter agri AW1220.</title>
        <authorList>
            <person name="Tobiishi Y."/>
            <person name="Tonouchi A."/>
        </authorList>
    </citation>
    <scope>NUCLEOTIDE SEQUENCE</scope>
    <source>
        <strain evidence="7">AW1220</strain>
    </source>
</reference>
<dbReference type="InterPro" id="IPR027417">
    <property type="entry name" value="P-loop_NTPase"/>
</dbReference>
<feature type="domain" description="CbbQ/NirQ/NorQ C-terminal" evidence="6">
    <location>
        <begin position="192"/>
        <end position="275"/>
    </location>
</feature>
<dbReference type="EMBL" id="BRXS01000002">
    <property type="protein sequence ID" value="GLC24600.1"/>
    <property type="molecule type" value="Genomic_DNA"/>
</dbReference>
<evidence type="ECO:0000259" key="5">
    <source>
        <dbReference type="Pfam" id="PF07728"/>
    </source>
</evidence>
<feature type="domain" description="ATPase dynein-related AAA" evidence="5">
    <location>
        <begin position="45"/>
        <end position="179"/>
    </location>
</feature>
<dbReference type="InterPro" id="IPR013615">
    <property type="entry name" value="CbbQ_C"/>
</dbReference>
<dbReference type="SUPFAM" id="SSF52540">
    <property type="entry name" value="P-loop containing nucleoside triphosphate hydrolases"/>
    <property type="match status" value="1"/>
</dbReference>
<dbReference type="Gene3D" id="3.40.50.300">
    <property type="entry name" value="P-loop containing nucleotide triphosphate hydrolases"/>
    <property type="match status" value="1"/>
</dbReference>
<evidence type="ECO:0000256" key="3">
    <source>
        <dbReference type="ARBA" id="ARBA00022840"/>
    </source>
</evidence>
<dbReference type="InterPro" id="IPR050764">
    <property type="entry name" value="CbbQ/NirQ/NorQ/GpvN"/>
</dbReference>
<dbReference type="AlphaFoldDB" id="A0AA37QE41"/>
<dbReference type="GO" id="GO:0005524">
    <property type="term" value="F:ATP binding"/>
    <property type="evidence" value="ECO:0007669"/>
    <property type="project" value="UniProtKB-KW"/>
</dbReference>
<dbReference type="GO" id="GO:0016887">
    <property type="term" value="F:ATP hydrolysis activity"/>
    <property type="evidence" value="ECO:0007669"/>
    <property type="project" value="InterPro"/>
</dbReference>
<evidence type="ECO:0000259" key="6">
    <source>
        <dbReference type="Pfam" id="PF08406"/>
    </source>
</evidence>
<name>A0AA37QE41_9BACT</name>
<dbReference type="InterPro" id="IPR011704">
    <property type="entry name" value="ATPase_dyneun-rel_AAA"/>
</dbReference>
<comment type="caution">
    <text evidence="7">The sequence shown here is derived from an EMBL/GenBank/DDBJ whole genome shotgun (WGS) entry which is preliminary data.</text>
</comment>
<sequence>MPTATLDPAPASRDGHRPPPREAPYYRPAGREVDVFARCHARGLPVMLKGPTGCGKTRFVEYMAHTLGRPLVTVACHDDLAASDLTGRWLIRGGETVWVDGPLTAAARQGAICYLDEVVEARQDTIAVVHPLADDRRILPIDKTGEIVHAAPGFQLVVSYNPGYQHAIKDLKPSTRQRFVTLDFDYPPAALEAEIVAHESGLDRARASSLVALAHRVRHLRDQGLAEVPGTRLLVATARLMAEGIDAEEACRVALAGPLTDDPDLLSAIADLAAATL</sequence>
<keyword evidence="2" id="KW-0547">Nucleotide-binding</keyword>
<dbReference type="Pfam" id="PF08406">
    <property type="entry name" value="CbbQ_C"/>
    <property type="match status" value="1"/>
</dbReference>
<dbReference type="PANTHER" id="PTHR42759">
    <property type="entry name" value="MOXR FAMILY PROTEIN"/>
    <property type="match status" value="1"/>
</dbReference>
<protein>
    <submittedName>
        <fullName evidence="7">ATPase</fullName>
    </submittedName>
</protein>
<evidence type="ECO:0000256" key="1">
    <source>
        <dbReference type="ARBA" id="ARBA00009417"/>
    </source>
</evidence>
<evidence type="ECO:0000313" key="8">
    <source>
        <dbReference type="Proteomes" id="UP001161325"/>
    </source>
</evidence>
<comment type="similarity">
    <text evidence="1">Belongs to the CbbQ/NirQ/NorQ/GpvN family.</text>
</comment>
<dbReference type="Pfam" id="PF07728">
    <property type="entry name" value="AAA_5"/>
    <property type="match status" value="1"/>
</dbReference>
<evidence type="ECO:0000313" key="7">
    <source>
        <dbReference type="EMBL" id="GLC24600.1"/>
    </source>
</evidence>
<evidence type="ECO:0000256" key="2">
    <source>
        <dbReference type="ARBA" id="ARBA00022741"/>
    </source>
</evidence>